<dbReference type="SUPFAM" id="SSF53756">
    <property type="entry name" value="UDP-Glycosyltransferase/glycogen phosphorylase"/>
    <property type="match status" value="1"/>
</dbReference>
<dbReference type="PANTHER" id="PTHR12526">
    <property type="entry name" value="GLYCOSYLTRANSFERASE"/>
    <property type="match status" value="1"/>
</dbReference>
<keyword evidence="1" id="KW-0328">Glycosyltransferase</keyword>
<dbReference type="Pfam" id="PF13692">
    <property type="entry name" value="Glyco_trans_1_4"/>
    <property type="match status" value="1"/>
</dbReference>
<dbReference type="InterPro" id="IPR028098">
    <property type="entry name" value="Glyco_trans_4-like_N"/>
</dbReference>
<evidence type="ECO:0000256" key="1">
    <source>
        <dbReference type="ARBA" id="ARBA00022676"/>
    </source>
</evidence>
<accession>A0ABN2K6V2</accession>
<evidence type="ECO:0000313" key="5">
    <source>
        <dbReference type="Proteomes" id="UP001500655"/>
    </source>
</evidence>
<dbReference type="EMBL" id="BAAALS010000008">
    <property type="protein sequence ID" value="GAA1749576.1"/>
    <property type="molecule type" value="Genomic_DNA"/>
</dbReference>
<protein>
    <recommendedName>
        <fullName evidence="3">Glycosyltransferase subfamily 4-like N-terminal domain-containing protein</fullName>
    </recommendedName>
</protein>
<reference evidence="4 5" key="1">
    <citation type="journal article" date="2019" name="Int. J. Syst. Evol. Microbiol.">
        <title>The Global Catalogue of Microorganisms (GCM) 10K type strain sequencing project: providing services to taxonomists for standard genome sequencing and annotation.</title>
        <authorList>
            <consortium name="The Broad Institute Genomics Platform"/>
            <consortium name="The Broad Institute Genome Sequencing Center for Infectious Disease"/>
            <person name="Wu L."/>
            <person name="Ma J."/>
        </authorList>
    </citation>
    <scope>NUCLEOTIDE SEQUENCE [LARGE SCALE GENOMIC DNA]</scope>
    <source>
        <strain evidence="4 5">JCM 13249</strain>
    </source>
</reference>
<sequence length="418" mass="45553">MKILVYPHAMELGGSQLNAIELAAAVRDLGHQVAIIGEDGPLSRRVEELGLERMAIPAQRRRPSPAVAKQLRALVRQYDIDIIHGYEWPPALDAVAAVFPNERAVAICTIMSMAVAPFLPGNMPLIVGTEALRQHTARKRSGPTYLIEPPVDMKANSPGQPVREFRDRFLGSTHQTIDIGVVCRLVPELKLEGVLTAVDVVGELGLRWPVRLVITGDGDARDQVAQRAAAANQRAGREVVVLTGELVDPRPAYDAADIMLGMGGSALRALAFGKPLVVQGEQAFWQLLTPDSVDLFLSQGWYGIGNGTGGAERLRAILEPLIMDSALRENLGEYGRQLALRRFSLERAALLQEEIYRSALASRHTSAVRQATVGARSAVLLASHKVRRKVDRMRGTAKSDDMNAVTLAAEAMKEERRP</sequence>
<evidence type="ECO:0000256" key="2">
    <source>
        <dbReference type="ARBA" id="ARBA00022679"/>
    </source>
</evidence>
<proteinExistence type="predicted"/>
<dbReference type="Proteomes" id="UP001500655">
    <property type="component" value="Unassembled WGS sequence"/>
</dbReference>
<evidence type="ECO:0000313" key="4">
    <source>
        <dbReference type="EMBL" id="GAA1749576.1"/>
    </source>
</evidence>
<gene>
    <name evidence="4" type="ORF">GCM10009681_20950</name>
</gene>
<keyword evidence="5" id="KW-1185">Reference proteome</keyword>
<evidence type="ECO:0000259" key="3">
    <source>
        <dbReference type="Pfam" id="PF13579"/>
    </source>
</evidence>
<name>A0ABN2K6V2_9ACTN</name>
<dbReference type="RefSeq" id="WP_344079377.1">
    <property type="nucleotide sequence ID" value="NZ_BAAALS010000008.1"/>
</dbReference>
<keyword evidence="2" id="KW-0808">Transferase</keyword>
<organism evidence="4 5">
    <name type="scientific">Luedemannella helvata</name>
    <dbReference type="NCBI Taxonomy" id="349315"/>
    <lineage>
        <taxon>Bacteria</taxon>
        <taxon>Bacillati</taxon>
        <taxon>Actinomycetota</taxon>
        <taxon>Actinomycetes</taxon>
        <taxon>Micromonosporales</taxon>
        <taxon>Micromonosporaceae</taxon>
        <taxon>Luedemannella</taxon>
    </lineage>
</organism>
<dbReference type="Gene3D" id="3.40.50.2000">
    <property type="entry name" value="Glycogen Phosphorylase B"/>
    <property type="match status" value="2"/>
</dbReference>
<feature type="domain" description="Glycosyltransferase subfamily 4-like N-terminal" evidence="3">
    <location>
        <begin position="14"/>
        <end position="98"/>
    </location>
</feature>
<dbReference type="Pfam" id="PF13579">
    <property type="entry name" value="Glyco_trans_4_4"/>
    <property type="match status" value="1"/>
</dbReference>
<comment type="caution">
    <text evidence="4">The sequence shown here is derived from an EMBL/GenBank/DDBJ whole genome shotgun (WGS) entry which is preliminary data.</text>
</comment>